<accession>A0A1E1LZW3</accession>
<dbReference type="InterPro" id="IPR013830">
    <property type="entry name" value="SGNH_hydro"/>
</dbReference>
<dbReference type="SUPFAM" id="SSF52266">
    <property type="entry name" value="SGNH hydrolase"/>
    <property type="match status" value="1"/>
</dbReference>
<gene>
    <name evidence="3" type="ORF">RSE6_02307</name>
</gene>
<dbReference type="Gene3D" id="3.40.50.1110">
    <property type="entry name" value="SGNH hydrolase"/>
    <property type="match status" value="1"/>
</dbReference>
<feature type="chain" id="PRO_5009447771" evidence="1">
    <location>
        <begin position="18"/>
        <end position="254"/>
    </location>
</feature>
<dbReference type="GO" id="GO:0016787">
    <property type="term" value="F:hydrolase activity"/>
    <property type="evidence" value="ECO:0007669"/>
    <property type="project" value="InterPro"/>
</dbReference>
<organism evidence="3 4">
    <name type="scientific">Rhynchosporium secalis</name>
    <name type="common">Barley scald fungus</name>
    <dbReference type="NCBI Taxonomy" id="38038"/>
    <lineage>
        <taxon>Eukaryota</taxon>
        <taxon>Fungi</taxon>
        <taxon>Dikarya</taxon>
        <taxon>Ascomycota</taxon>
        <taxon>Pezizomycotina</taxon>
        <taxon>Leotiomycetes</taxon>
        <taxon>Helotiales</taxon>
        <taxon>Ploettnerulaceae</taxon>
        <taxon>Rhynchosporium</taxon>
    </lineage>
</organism>
<name>A0A1E1LZW3_RHYSE</name>
<dbReference type="EMBL" id="FJVC01000092">
    <property type="protein sequence ID" value="CZT42404.1"/>
    <property type="molecule type" value="Genomic_DNA"/>
</dbReference>
<dbReference type="AlphaFoldDB" id="A0A1E1LZW3"/>
<dbReference type="InterPro" id="IPR037459">
    <property type="entry name" value="RhgT-like"/>
</dbReference>
<keyword evidence="4" id="KW-1185">Reference proteome</keyword>
<feature type="signal peptide" evidence="1">
    <location>
        <begin position="1"/>
        <end position="17"/>
    </location>
</feature>
<keyword evidence="1" id="KW-0732">Signal</keyword>
<dbReference type="PANTHER" id="PTHR43695:SF2">
    <property type="entry name" value="PUTATIVE (AFU_ORTHOLOGUE AFUA_2G17250)-RELATED"/>
    <property type="match status" value="1"/>
</dbReference>
<proteinExistence type="predicted"/>
<dbReference type="CDD" id="cd01821">
    <property type="entry name" value="Rhamnogalacturan_acetylesterase_like"/>
    <property type="match status" value="1"/>
</dbReference>
<sequence length="254" mass="26548">MRASFLWQLGLAGIAISSPVQPAKKGLKTPAFFLAGDSTTASGGGWGNGFLTTLVGGANGTNFGHNGATTESFRAGGDWANVTGAVKRASATHSPYVTIQFGHNDQKPIKNITVAEFKVNMKKFAQEVIAAGGTPILVTSLSRRRYVNGSIDLDLVDQVKATLAVASDLKAAVIDLNAASMKYLNAIGETKARTYDKVLDDSTHLNPNAGLVFGNMVAGLILESSVGHLVKPYVKENASIKAAIAAGKYILPSN</sequence>
<protein>
    <submittedName>
        <fullName evidence="3">Related to acetylesterase</fullName>
    </submittedName>
</protein>
<evidence type="ECO:0000313" key="3">
    <source>
        <dbReference type="EMBL" id="CZT42404.1"/>
    </source>
</evidence>
<feature type="domain" description="SGNH hydrolase-type esterase" evidence="2">
    <location>
        <begin position="35"/>
        <end position="207"/>
    </location>
</feature>
<evidence type="ECO:0000256" key="1">
    <source>
        <dbReference type="SAM" id="SignalP"/>
    </source>
</evidence>
<dbReference type="Proteomes" id="UP000177625">
    <property type="component" value="Unassembled WGS sequence"/>
</dbReference>
<dbReference type="Pfam" id="PF13472">
    <property type="entry name" value="Lipase_GDSL_2"/>
    <property type="match status" value="1"/>
</dbReference>
<evidence type="ECO:0000313" key="4">
    <source>
        <dbReference type="Proteomes" id="UP000177625"/>
    </source>
</evidence>
<evidence type="ECO:0000259" key="2">
    <source>
        <dbReference type="Pfam" id="PF13472"/>
    </source>
</evidence>
<reference evidence="4" key="1">
    <citation type="submission" date="2016-03" db="EMBL/GenBank/DDBJ databases">
        <authorList>
            <person name="Guldener U."/>
        </authorList>
    </citation>
    <scope>NUCLEOTIDE SEQUENCE [LARGE SCALE GENOMIC DNA]</scope>
</reference>
<dbReference type="InterPro" id="IPR036514">
    <property type="entry name" value="SGNH_hydro_sf"/>
</dbReference>
<dbReference type="PANTHER" id="PTHR43695">
    <property type="entry name" value="PUTATIVE (AFU_ORTHOLOGUE AFUA_2G17250)-RELATED"/>
    <property type="match status" value="1"/>
</dbReference>